<evidence type="ECO:0000259" key="4">
    <source>
        <dbReference type="PROSITE" id="PS50009"/>
    </source>
</evidence>
<dbReference type="GO" id="GO:0005085">
    <property type="term" value="F:guanyl-nucleotide exchange factor activity"/>
    <property type="evidence" value="ECO:0007669"/>
    <property type="project" value="UniProtKB-KW"/>
</dbReference>
<name>A0A2T9Y891_9FUNG</name>
<dbReference type="InterPro" id="IPR001895">
    <property type="entry name" value="RASGEF_cat_dom"/>
</dbReference>
<dbReference type="SUPFAM" id="SSF51045">
    <property type="entry name" value="WW domain"/>
    <property type="match status" value="1"/>
</dbReference>
<comment type="caution">
    <text evidence="6">The sequence shown here is derived from an EMBL/GenBank/DDBJ whole genome shotgun (WGS) entry which is preliminary data.</text>
</comment>
<feature type="compositionally biased region" description="Polar residues" evidence="3">
    <location>
        <begin position="296"/>
        <end position="311"/>
    </location>
</feature>
<dbReference type="InterPro" id="IPR008937">
    <property type="entry name" value="Ras-like_GEF"/>
</dbReference>
<dbReference type="STRING" id="133385.A0A2T9Y891"/>
<dbReference type="InterPro" id="IPR036964">
    <property type="entry name" value="RASGEF_cat_dom_sf"/>
</dbReference>
<dbReference type="PROSITE" id="PS50009">
    <property type="entry name" value="RASGEF_CAT"/>
    <property type="match status" value="1"/>
</dbReference>
<feature type="domain" description="N-terminal Ras-GEF" evidence="5">
    <location>
        <begin position="989"/>
        <end position="1121"/>
    </location>
</feature>
<reference evidence="6 7" key="1">
    <citation type="journal article" date="2018" name="MBio">
        <title>Comparative Genomics Reveals the Core Gene Toolbox for the Fungus-Insect Symbiosis.</title>
        <authorList>
            <person name="Wang Y."/>
            <person name="Stata M."/>
            <person name="Wang W."/>
            <person name="Stajich J.E."/>
            <person name="White M.M."/>
            <person name="Moncalvo J.M."/>
        </authorList>
    </citation>
    <scope>NUCLEOTIDE SEQUENCE [LARGE SCALE GENOMIC DNA]</scope>
    <source>
        <strain evidence="6 7">SWE-8-4</strain>
    </source>
</reference>
<feature type="region of interest" description="Disordered" evidence="3">
    <location>
        <begin position="296"/>
        <end position="328"/>
    </location>
</feature>
<dbReference type="InterPro" id="IPR019804">
    <property type="entry name" value="Ras_G-nucl-exch_fac_CS"/>
</dbReference>
<dbReference type="EMBL" id="MBFR01000378">
    <property type="protein sequence ID" value="PVU88522.1"/>
    <property type="molecule type" value="Genomic_DNA"/>
</dbReference>
<dbReference type="Pfam" id="PF00618">
    <property type="entry name" value="RasGEF_N"/>
    <property type="match status" value="1"/>
</dbReference>
<gene>
    <name evidence="6" type="ORF">BB561_005804</name>
</gene>
<dbReference type="Pfam" id="PF25006">
    <property type="entry name" value="DUF7783"/>
    <property type="match status" value="1"/>
</dbReference>
<dbReference type="SMART" id="SM00229">
    <property type="entry name" value="RasGEFN"/>
    <property type="match status" value="1"/>
</dbReference>
<dbReference type="PROSITE" id="PS50212">
    <property type="entry name" value="RASGEF_NTER"/>
    <property type="match status" value="1"/>
</dbReference>
<dbReference type="GO" id="GO:0007265">
    <property type="term" value="P:Ras protein signal transduction"/>
    <property type="evidence" value="ECO:0007669"/>
    <property type="project" value="TreeGrafter"/>
</dbReference>
<keyword evidence="7" id="KW-1185">Reference proteome</keyword>
<dbReference type="CDD" id="cd00155">
    <property type="entry name" value="RasGEF"/>
    <property type="match status" value="1"/>
</dbReference>
<accession>A0A2T9Y891</accession>
<dbReference type="PROSITE" id="PS00720">
    <property type="entry name" value="RASGEF"/>
    <property type="match status" value="1"/>
</dbReference>
<proteinExistence type="predicted"/>
<dbReference type="SUPFAM" id="SSF48366">
    <property type="entry name" value="Ras GEF"/>
    <property type="match status" value="1"/>
</dbReference>
<evidence type="ECO:0000313" key="7">
    <source>
        <dbReference type="Proteomes" id="UP000245383"/>
    </source>
</evidence>
<dbReference type="InterPro" id="IPR023578">
    <property type="entry name" value="Ras_GEF_dom_sf"/>
</dbReference>
<feature type="domain" description="Ras-GEF" evidence="4">
    <location>
        <begin position="1210"/>
        <end position="1462"/>
    </location>
</feature>
<keyword evidence="1 2" id="KW-0344">Guanine-nucleotide releasing factor</keyword>
<dbReference type="PANTHER" id="PTHR23113">
    <property type="entry name" value="GUANINE NUCLEOTIDE EXCHANGE FACTOR"/>
    <property type="match status" value="1"/>
</dbReference>
<dbReference type="Gene3D" id="1.20.870.10">
    <property type="entry name" value="Son of sevenless (SoS) protein Chain: S domain 1"/>
    <property type="match status" value="1"/>
</dbReference>
<dbReference type="InterPro" id="IPR000651">
    <property type="entry name" value="Ras-like_Gua-exchang_fac_N"/>
</dbReference>
<evidence type="ECO:0000256" key="2">
    <source>
        <dbReference type="PROSITE-ProRule" id="PRU00168"/>
    </source>
</evidence>
<evidence type="ECO:0000256" key="1">
    <source>
        <dbReference type="ARBA" id="ARBA00022658"/>
    </source>
</evidence>
<dbReference type="CDD" id="cd06224">
    <property type="entry name" value="REM"/>
    <property type="match status" value="1"/>
</dbReference>
<dbReference type="SMART" id="SM00147">
    <property type="entry name" value="RasGEF"/>
    <property type="match status" value="1"/>
</dbReference>
<dbReference type="InterPro" id="IPR056685">
    <property type="entry name" value="DUF7783"/>
</dbReference>
<dbReference type="GO" id="GO:0005886">
    <property type="term" value="C:plasma membrane"/>
    <property type="evidence" value="ECO:0007669"/>
    <property type="project" value="TreeGrafter"/>
</dbReference>
<dbReference type="OrthoDB" id="546434at2759"/>
<dbReference type="Gene3D" id="1.10.840.10">
    <property type="entry name" value="Ras guanine-nucleotide exchange factors catalytic domain"/>
    <property type="match status" value="1"/>
</dbReference>
<dbReference type="PANTHER" id="PTHR23113:SF368">
    <property type="entry name" value="CELL DIVISION CONTROL PROTEIN 25"/>
    <property type="match status" value="1"/>
</dbReference>
<evidence type="ECO:0000259" key="5">
    <source>
        <dbReference type="PROSITE" id="PS50212"/>
    </source>
</evidence>
<evidence type="ECO:0000313" key="6">
    <source>
        <dbReference type="EMBL" id="PVU88522.1"/>
    </source>
</evidence>
<dbReference type="InterPro" id="IPR036020">
    <property type="entry name" value="WW_dom_sf"/>
</dbReference>
<protein>
    <recommendedName>
        <fullName evidence="8">Ras GEF</fullName>
    </recommendedName>
</protein>
<evidence type="ECO:0008006" key="8">
    <source>
        <dbReference type="Google" id="ProtNLM"/>
    </source>
</evidence>
<organism evidence="6 7">
    <name type="scientific">Smittium simulii</name>
    <dbReference type="NCBI Taxonomy" id="133385"/>
    <lineage>
        <taxon>Eukaryota</taxon>
        <taxon>Fungi</taxon>
        <taxon>Fungi incertae sedis</taxon>
        <taxon>Zoopagomycota</taxon>
        <taxon>Kickxellomycotina</taxon>
        <taxon>Harpellomycetes</taxon>
        <taxon>Harpellales</taxon>
        <taxon>Legeriomycetaceae</taxon>
        <taxon>Smittium</taxon>
    </lineage>
</organism>
<dbReference type="Proteomes" id="UP000245383">
    <property type="component" value="Unassembled WGS sequence"/>
</dbReference>
<dbReference type="Pfam" id="PF00617">
    <property type="entry name" value="RasGEF"/>
    <property type="match status" value="1"/>
</dbReference>
<sequence length="1463" mass="166535">MNSPSNDHKVDSQGTSFLKKIPRISLTFKKNSVQNKPSFQLSKKISSSFESFKRSFKSPTKGSSASVDTTSINQNTIPSIKTHISTADSKNISPDFIIPSLEKFTLTRQNSKVEPISEYDTTRNSFQNVTYTFPYFDSLSKAKRPQDENNTETIKIIRHESDYIDLPHSWRVKYSLSAKKYYYNIITNFSSFEIDDVYKEEDAAAINDSLMQVIERMHSNADDISKKSFIRAYQRQIINSGCDLLLTASIAASVWPPPDSSIGLLENAKSLLALVHQFLIESEDCQLQGFQTNSNSPSLQISNKKSSFQLQHQKDDSNENAETSNPNYTNLGINTSGLNFFYILKNCKSLDFFHINAKKYIHPLSGNRLSTEQEAAKQRLKRYLSTLQNDQKVTNVAKRSESFSNIHSASMQRVELMDNTLSSKENQHFEDIMSLILLTFAKVENECRNLAKTFLIFESAVKKFAKALLEISNETQENKSHSEMQAIKPEFIRHSDIDSISRLADCTKLISNKCYPVIIGISALLKEVDIIEQICNFCGVNDDLVSFTEALSIKSKGSTDFQPRPSISRMDSNSSRQSQNFTVKIQIKDFKKAKKNVIDGSINLITTTQELAFMLPQIVYYDQFVKKNSEAANNSMNNLIDYNYGIREIDKNHSVFFTTISTSQQTNGYHLDKTIQVNNGNSPTSHNINGKTSKNKFEITNPITNSTNSQTIDELYGLRNTDQVFKNLTLPIKKNIRDTPNESDLYLKEYKNTLTTMATNLKQMVELINTLDSWCLNLMTLSKLELNDCNQKIINVFYQYLISGRFLPAQSLNRKKNTGLNHIFKPSEDKIKSIPIVPNYIEAIKLEPNVPQPNKPSDATTSSRTFKKFSIGNSLASINSKKQKPKKNYPTEPNDTFHRISRLSNTFKPLDENNQDSLKFFFSKYSLRKSVNSHSSNNSERSSVQSIFSQFNNNPPSQNYENSYVISSASTQPWYLQPEFLNDNAILFLDGSLKAATLSAMVERLTAHDVLDSRFVNSFMLTYHSFTTTPRLFGLLFDRYTISPPPGLRQNEIQFWKERKLDTVRLRVFNILKLWLREHFYPLIGGDIEALEMLKVFACAVMADSQPTLAEKLVKMIESHKAYLNVIDKKRKSEQSVLSGNTLKRMSSNSWLKMINNHQNENHLDKTLFKSLSLGRLSIRKFAGNNLSSPPTPILPKVKLTSNTIIEKIDPIELARQITIIDHNLLTLVRPIEFLKKAWSVSLVDPKAVNGLTVEVATNLRSISVFSTKITHYITSKILEEQVIENRVSILSYFISLAEQLWTLNNYNSLVSVIGAIQSTPIQRLTKTWKILPAKSLNAFESIKSIMKSSRNYSTYREAIQKSSPPSIPFIGLSLTDLTFIEDGNPDYYDDSKDMINFSKYIQTADIIRQIQEFQDVPYSFIQVNEIISYIFNGLKSSLSQASYSENLIDMFLKMSHAIEPNN</sequence>
<evidence type="ECO:0000256" key="3">
    <source>
        <dbReference type="SAM" id="MobiDB-lite"/>
    </source>
</evidence>